<keyword evidence="1" id="KW-0472">Membrane</keyword>
<reference evidence="2" key="1">
    <citation type="journal article" date="2022" name="Microorganisms">
        <title>Antibiotic Susceptibility, Resistance Gene Determinants and Corresponding Genomic Regions in Lactobacillus amylovorus Isolates Derived from Wild Boars and Domestic Pigs.</title>
        <authorList>
            <person name="Moravkova M."/>
            <person name="Kostovova I."/>
            <person name="Kavanova K."/>
            <person name="Pechar R."/>
            <person name="Stanek S."/>
            <person name="Brychta A."/>
            <person name="Zeman M."/>
            <person name="Kubasova T."/>
        </authorList>
    </citation>
    <scope>NUCLEOTIDE SEQUENCE</scope>
    <source>
        <strain evidence="2">M490A</strain>
    </source>
</reference>
<organism evidence="2 3">
    <name type="scientific">Lactobacillus amylovorus</name>
    <dbReference type="NCBI Taxonomy" id="1604"/>
    <lineage>
        <taxon>Bacteria</taxon>
        <taxon>Bacillati</taxon>
        <taxon>Bacillota</taxon>
        <taxon>Bacilli</taxon>
        <taxon>Lactobacillales</taxon>
        <taxon>Lactobacillaceae</taxon>
        <taxon>Lactobacillus</taxon>
    </lineage>
</organism>
<dbReference type="EMBL" id="JAOTGY010000009">
    <property type="protein sequence ID" value="MDB6258199.1"/>
    <property type="molecule type" value="Genomic_DNA"/>
</dbReference>
<proteinExistence type="predicted"/>
<dbReference type="Proteomes" id="UP001141981">
    <property type="component" value="Unassembled WGS sequence"/>
</dbReference>
<evidence type="ECO:0000313" key="3">
    <source>
        <dbReference type="Proteomes" id="UP001141981"/>
    </source>
</evidence>
<protein>
    <submittedName>
        <fullName evidence="2">Uncharacterized protein</fullName>
    </submittedName>
</protein>
<accession>A0A9X3W556</accession>
<evidence type="ECO:0000313" key="2">
    <source>
        <dbReference type="EMBL" id="MDB6258199.1"/>
    </source>
</evidence>
<feature type="transmembrane region" description="Helical" evidence="1">
    <location>
        <begin position="58"/>
        <end position="77"/>
    </location>
</feature>
<keyword evidence="1" id="KW-1133">Transmembrane helix</keyword>
<sequence>MTKRKSEPKWAPEWKELKGLMNLIEEKHWSDEWLALLQAKPSTDLKNPYDDMWLSNKLAWFLTNGATGIIFLVDYVWGNEGLAIYFEFLKWFIQNDYKLGHFHPSKALMTAINAHQGVIKNTDVADLLTMLSEFSKNFQVKDGIDPKEAVGWKPQNKKS</sequence>
<name>A0A9X3W556_LACAM</name>
<dbReference type="RefSeq" id="WP_271880816.1">
    <property type="nucleotide sequence ID" value="NZ_JAOTGY010000009.1"/>
</dbReference>
<keyword evidence="1" id="KW-0812">Transmembrane</keyword>
<reference evidence="2" key="2">
    <citation type="submission" date="2022-10" db="EMBL/GenBank/DDBJ databases">
        <authorList>
            <person name="Kostovova I."/>
            <person name="Moravkova M."/>
            <person name="Pechar R."/>
        </authorList>
    </citation>
    <scope>NUCLEOTIDE SEQUENCE</scope>
    <source>
        <strain evidence="2">M490A</strain>
    </source>
</reference>
<evidence type="ECO:0000256" key="1">
    <source>
        <dbReference type="SAM" id="Phobius"/>
    </source>
</evidence>
<dbReference type="AlphaFoldDB" id="A0A9X3W556"/>
<comment type="caution">
    <text evidence="2">The sequence shown here is derived from an EMBL/GenBank/DDBJ whole genome shotgun (WGS) entry which is preliminary data.</text>
</comment>
<gene>
    <name evidence="2" type="ORF">ODU72_05860</name>
</gene>